<accession>A0A3P7KBK6</accession>
<dbReference type="AlphaFoldDB" id="A0A3P7KBK6"/>
<dbReference type="EMBL" id="UYYB01001972">
    <property type="protein sequence ID" value="VDM66058.1"/>
    <property type="molecule type" value="Genomic_DNA"/>
</dbReference>
<dbReference type="InterPro" id="IPR012337">
    <property type="entry name" value="RNaseH-like_sf"/>
</dbReference>
<evidence type="ECO:0000313" key="2">
    <source>
        <dbReference type="EMBL" id="VDM66058.1"/>
    </source>
</evidence>
<dbReference type="GO" id="GO:0005634">
    <property type="term" value="C:nucleus"/>
    <property type="evidence" value="ECO:0007669"/>
    <property type="project" value="TreeGrafter"/>
</dbReference>
<dbReference type="GO" id="GO:0003887">
    <property type="term" value="F:DNA-directed DNA polymerase activity"/>
    <property type="evidence" value="ECO:0007669"/>
    <property type="project" value="TreeGrafter"/>
</dbReference>
<dbReference type="InterPro" id="IPR030559">
    <property type="entry name" value="PolZ_Rev3"/>
</dbReference>
<gene>
    <name evidence="2" type="ORF">SVUK_LOCUS1056</name>
</gene>
<evidence type="ECO:0000259" key="1">
    <source>
        <dbReference type="Pfam" id="PF24065"/>
    </source>
</evidence>
<name>A0A3P7KBK6_STRVU</name>
<reference evidence="2 3" key="1">
    <citation type="submission" date="2018-11" db="EMBL/GenBank/DDBJ databases">
        <authorList>
            <consortium name="Pathogen Informatics"/>
        </authorList>
    </citation>
    <scope>NUCLEOTIDE SEQUENCE [LARGE SCALE GENOMIC DNA]</scope>
</reference>
<dbReference type="Pfam" id="PF24065">
    <property type="entry name" value="REV3_N"/>
    <property type="match status" value="1"/>
</dbReference>
<dbReference type="GO" id="GO:0000724">
    <property type="term" value="P:double-strand break repair via homologous recombination"/>
    <property type="evidence" value="ECO:0007669"/>
    <property type="project" value="TreeGrafter"/>
</dbReference>
<organism evidence="2 3">
    <name type="scientific">Strongylus vulgaris</name>
    <name type="common">Blood worm</name>
    <dbReference type="NCBI Taxonomy" id="40348"/>
    <lineage>
        <taxon>Eukaryota</taxon>
        <taxon>Metazoa</taxon>
        <taxon>Ecdysozoa</taxon>
        <taxon>Nematoda</taxon>
        <taxon>Chromadorea</taxon>
        <taxon>Rhabditida</taxon>
        <taxon>Rhabditina</taxon>
        <taxon>Rhabditomorpha</taxon>
        <taxon>Strongyloidea</taxon>
        <taxon>Strongylidae</taxon>
        <taxon>Strongylus</taxon>
    </lineage>
</organism>
<keyword evidence="3" id="KW-1185">Reference proteome</keyword>
<feature type="domain" description="DNA polymerase zeta catalytic subunit N-terminal" evidence="1">
    <location>
        <begin position="6"/>
        <end position="55"/>
    </location>
</feature>
<dbReference type="GO" id="GO:0042276">
    <property type="term" value="P:error-prone translesion synthesis"/>
    <property type="evidence" value="ECO:0007669"/>
    <property type="project" value="TreeGrafter"/>
</dbReference>
<dbReference type="PANTHER" id="PTHR45812:SF1">
    <property type="entry name" value="DNA POLYMERASE ZETA CATALYTIC SUBUNIT"/>
    <property type="match status" value="1"/>
</dbReference>
<dbReference type="InterPro" id="IPR056447">
    <property type="entry name" value="REV3_N"/>
</dbReference>
<sequence>MVEAAFQLRNVLCEYSLALPSAVDRSLYPNVRLQVPTFHIFGITPEGKKACVHVHGFLPYMLLRVGGNFTPTLEQRMREKINRLIQREFAAKQEKADKQIAANYNYVYKIEPMLAKLVTIFFPNLSKCY</sequence>
<dbReference type="OrthoDB" id="5845973at2759"/>
<dbReference type="PANTHER" id="PTHR45812">
    <property type="entry name" value="DNA POLYMERASE ZETA CATALYTIC SUBUNIT"/>
    <property type="match status" value="1"/>
</dbReference>
<dbReference type="SUPFAM" id="SSF53098">
    <property type="entry name" value="Ribonuclease H-like"/>
    <property type="match status" value="1"/>
</dbReference>
<dbReference type="Gene3D" id="3.30.342.10">
    <property type="entry name" value="DNA Polymerase, chain B, domain 1"/>
    <property type="match status" value="1"/>
</dbReference>
<evidence type="ECO:0000313" key="3">
    <source>
        <dbReference type="Proteomes" id="UP000270094"/>
    </source>
</evidence>
<proteinExistence type="predicted"/>
<protein>
    <recommendedName>
        <fullName evidence="1">DNA polymerase zeta catalytic subunit N-terminal domain-containing protein</fullName>
    </recommendedName>
</protein>
<dbReference type="GO" id="GO:0016035">
    <property type="term" value="C:zeta DNA polymerase complex"/>
    <property type="evidence" value="ECO:0007669"/>
    <property type="project" value="InterPro"/>
</dbReference>
<dbReference type="Proteomes" id="UP000270094">
    <property type="component" value="Unassembled WGS sequence"/>
</dbReference>